<evidence type="ECO:0000313" key="2">
    <source>
        <dbReference type="Proteomes" id="UP000184226"/>
    </source>
</evidence>
<evidence type="ECO:0000313" key="1">
    <source>
        <dbReference type="EMBL" id="SHI12531.1"/>
    </source>
</evidence>
<dbReference type="RefSeq" id="WP_143161018.1">
    <property type="nucleotide sequence ID" value="NZ_FQXE01000009.1"/>
</dbReference>
<organism evidence="1 2">
    <name type="scientific">Pollutimonas bauzanensis</name>
    <dbReference type="NCBI Taxonomy" id="658167"/>
    <lineage>
        <taxon>Bacteria</taxon>
        <taxon>Pseudomonadati</taxon>
        <taxon>Pseudomonadota</taxon>
        <taxon>Betaproteobacteria</taxon>
        <taxon>Burkholderiales</taxon>
        <taxon>Alcaligenaceae</taxon>
        <taxon>Pollutimonas</taxon>
    </lineage>
</organism>
<keyword evidence="2" id="KW-1185">Reference proteome</keyword>
<dbReference type="EMBL" id="FQXE01000009">
    <property type="protein sequence ID" value="SHI12531.1"/>
    <property type="molecule type" value="Genomic_DNA"/>
</dbReference>
<dbReference type="AlphaFoldDB" id="A0A1M5YKI0"/>
<dbReference type="STRING" id="658167.SAMN04488135_109186"/>
<accession>A0A1M5YKI0</accession>
<sequence length="88" mass="10038">METQYTGQDGDDLCRCLRMEYERYTAPDNDQPGYLSFAEVIVLNEGSKAFNEQMKRSGDTQLAQAISGAAMRRVQALADEIKREFEHQ</sequence>
<gene>
    <name evidence="1" type="ORF">SAMN04488135_109186</name>
</gene>
<protein>
    <submittedName>
        <fullName evidence="1">Uncharacterized protein</fullName>
    </submittedName>
</protein>
<dbReference type="Proteomes" id="UP000184226">
    <property type="component" value="Unassembled WGS sequence"/>
</dbReference>
<proteinExistence type="predicted"/>
<reference evidence="1 2" key="1">
    <citation type="submission" date="2016-11" db="EMBL/GenBank/DDBJ databases">
        <authorList>
            <person name="Jaros S."/>
            <person name="Januszkiewicz K."/>
            <person name="Wedrychowicz H."/>
        </authorList>
    </citation>
    <scope>NUCLEOTIDE SEQUENCE [LARGE SCALE GENOMIC DNA]</scope>
    <source>
        <strain evidence="1 2">CGMCC 1.10190</strain>
    </source>
</reference>
<name>A0A1M5YKI0_9BURK</name>